<reference evidence="1 2" key="1">
    <citation type="submission" date="2018-01" db="EMBL/GenBank/DDBJ databases">
        <title>Whole genome sequencing of Histamine producing bacteria.</title>
        <authorList>
            <person name="Butler K."/>
        </authorList>
    </citation>
    <scope>NUCLEOTIDE SEQUENCE [LARGE SCALE GENOMIC DNA]</scope>
    <source>
        <strain evidence="1 2">FS-7.2</strain>
    </source>
</reference>
<proteinExistence type="predicted"/>
<dbReference type="PANTHER" id="PTHR38420:SF1">
    <property type="entry name" value="PUTATIVE (AFU_ORTHOLOGUE AFUA_5G14690)-RELATED"/>
    <property type="match status" value="1"/>
</dbReference>
<dbReference type="PANTHER" id="PTHR38420">
    <property type="entry name" value="AP-4-A PHOSPHORYLASE II"/>
    <property type="match status" value="1"/>
</dbReference>
<comment type="caution">
    <text evidence="1">The sequence shown here is derived from an EMBL/GenBank/DDBJ whole genome shotgun (WGS) entry which is preliminary data.</text>
</comment>
<dbReference type="InterPro" id="IPR045759">
    <property type="entry name" value="Ap4A_phos1/2_N"/>
</dbReference>
<dbReference type="AlphaFoldDB" id="A0A0B7J8U0"/>
<dbReference type="InterPro" id="IPR043171">
    <property type="entry name" value="Ap4A_phos1/2-like"/>
</dbReference>
<accession>A0A0B7J8U0</accession>
<accession>A0A2T3KP87</accession>
<dbReference type="GO" id="GO:0009117">
    <property type="term" value="P:nucleotide metabolic process"/>
    <property type="evidence" value="ECO:0007669"/>
    <property type="project" value="InterPro"/>
</dbReference>
<dbReference type="GO" id="GO:0005524">
    <property type="term" value="F:ATP binding"/>
    <property type="evidence" value="ECO:0007669"/>
    <property type="project" value="InterPro"/>
</dbReference>
<evidence type="ECO:0000313" key="1">
    <source>
        <dbReference type="EMBL" id="PSV01889.1"/>
    </source>
</evidence>
<dbReference type="InterPro" id="IPR009163">
    <property type="entry name" value="Ap4A_phos1/2"/>
</dbReference>
<dbReference type="GO" id="GO:0003877">
    <property type="term" value="F:ATP:ADP adenylyltransferase activity"/>
    <property type="evidence" value="ECO:0007669"/>
    <property type="project" value="InterPro"/>
</dbReference>
<dbReference type="InterPro" id="IPR036265">
    <property type="entry name" value="HIT-like_sf"/>
</dbReference>
<dbReference type="Proteomes" id="UP000241426">
    <property type="component" value="Unassembled WGS sequence"/>
</dbReference>
<evidence type="ECO:0000313" key="2">
    <source>
        <dbReference type="Proteomes" id="UP000241426"/>
    </source>
</evidence>
<dbReference type="eggNOG" id="COG4360">
    <property type="taxonomic scope" value="Bacteria"/>
</dbReference>
<organism evidence="1 2">
    <name type="scientific">Photobacterium kishitanii</name>
    <dbReference type="NCBI Taxonomy" id="318456"/>
    <lineage>
        <taxon>Bacteria</taxon>
        <taxon>Pseudomonadati</taxon>
        <taxon>Pseudomonadota</taxon>
        <taxon>Gammaproteobacteria</taxon>
        <taxon>Vibrionales</taxon>
        <taxon>Vibrionaceae</taxon>
        <taxon>Photobacterium</taxon>
    </lineage>
</organism>
<dbReference type="Gene3D" id="3.30.428.70">
    <property type="match status" value="1"/>
</dbReference>
<dbReference type="SUPFAM" id="SSF54197">
    <property type="entry name" value="HIT-like"/>
    <property type="match status" value="1"/>
</dbReference>
<dbReference type="Pfam" id="PF19327">
    <property type="entry name" value="Ap4A_phos_N"/>
    <property type="match status" value="1"/>
</dbReference>
<dbReference type="PIRSF" id="PIRSF000846">
    <property type="entry name" value="ATP_adenylyltr"/>
    <property type="match status" value="1"/>
</dbReference>
<dbReference type="GeneID" id="29944060"/>
<name>A0A0B7J8U0_9GAMM</name>
<dbReference type="InterPro" id="IPR019200">
    <property type="entry name" value="ATP_adenylylTrfase_C"/>
</dbReference>
<gene>
    <name evidence="1" type="ORF">C9J27_02160</name>
</gene>
<protein>
    <submittedName>
        <fullName evidence="1">Phosphorylase</fullName>
    </submittedName>
</protein>
<sequence length="264" mass="29827">MLWNACEEKTKLALGNGDLLPLTSDDIIYQQQGVNYIVNLLTDNMKIKHSPAVSAQDPFVAPYTNCDYITDMDTDYVCLLNRFPIVVPHLLVCAKDYIPQTSVLTLADFTAWVKGITRSDVLGFFNSGHDAGSSQMHRHMQLVRTSIPLESHIVSGLLPFKHAVFIYSALNPKQLYADYLNAMESLQLNTTKLVNGLNECLPYNILLTERWMLIIPRVKNQVETLSGHGVNFSGRFLVSSEQQLAWLENYGFMRFLADCGFQEK</sequence>
<dbReference type="RefSeq" id="WP_036795160.1">
    <property type="nucleotide sequence ID" value="NZ_LN794352.1"/>
</dbReference>
<dbReference type="Pfam" id="PF09830">
    <property type="entry name" value="ATP_transf"/>
    <property type="match status" value="1"/>
</dbReference>
<dbReference type="EMBL" id="PYNF01000001">
    <property type="protein sequence ID" value="PSV01889.1"/>
    <property type="molecule type" value="Genomic_DNA"/>
</dbReference>